<dbReference type="GO" id="GO:0004519">
    <property type="term" value="F:endonuclease activity"/>
    <property type="evidence" value="ECO:0007669"/>
    <property type="project" value="UniProtKB-KW"/>
</dbReference>
<keyword evidence="1" id="KW-0540">Nuclease</keyword>
<accession>A0A090XF61</accession>
<dbReference type="AlphaFoldDB" id="A0A090XF61"/>
<dbReference type="GO" id="GO:0003964">
    <property type="term" value="F:RNA-directed DNA polymerase activity"/>
    <property type="evidence" value="ECO:0007669"/>
    <property type="project" value="UniProtKB-KW"/>
</dbReference>
<dbReference type="EMBL" id="GBIH01000652">
    <property type="protein sequence ID" value="JAC94058.1"/>
    <property type="molecule type" value="mRNA"/>
</dbReference>
<keyword evidence="1" id="KW-0808">Transferase</keyword>
<protein>
    <submittedName>
        <fullName evidence="1">Putative endonuclease/reverse transcriptase</fullName>
    </submittedName>
</protein>
<reference evidence="1" key="1">
    <citation type="journal article" date="2015" name="PLoS Negl. Trop. Dis.">
        <title>Deep Sequencing Analysis of the Ixodes ricinus Haemocytome.</title>
        <authorList>
            <person name="Kotsyfakis M."/>
            <person name="Kopacek P."/>
            <person name="Franta Z."/>
            <person name="Pedra J.H."/>
            <person name="Ribeiro J.M."/>
        </authorList>
    </citation>
    <scope>NUCLEOTIDE SEQUENCE</scope>
</reference>
<keyword evidence="1" id="KW-0695">RNA-directed DNA polymerase</keyword>
<keyword evidence="1" id="KW-0255">Endonuclease</keyword>
<organism evidence="1">
    <name type="scientific">Ixodes ricinus</name>
    <name type="common">Common tick</name>
    <name type="synonym">Acarus ricinus</name>
    <dbReference type="NCBI Taxonomy" id="34613"/>
    <lineage>
        <taxon>Eukaryota</taxon>
        <taxon>Metazoa</taxon>
        <taxon>Ecdysozoa</taxon>
        <taxon>Arthropoda</taxon>
        <taxon>Chelicerata</taxon>
        <taxon>Arachnida</taxon>
        <taxon>Acari</taxon>
        <taxon>Parasitiformes</taxon>
        <taxon>Ixodida</taxon>
        <taxon>Ixodoidea</taxon>
        <taxon>Ixodidae</taxon>
        <taxon>Ixodinae</taxon>
        <taxon>Ixodes</taxon>
    </lineage>
</organism>
<sequence>MLYFRTRSRVQRLTVCLVYIMYSSYVSPTKLSTAAGLETLQEERRMNHLKFLYLIVSDELGIDTDDYIAFFCPRSTRHFHSRTMKPYSCKNNSFKYFFFPQTIIDWNSLPLDVVHTTNFLDFCSKLLQQVQSV</sequence>
<keyword evidence="1" id="KW-0548">Nucleotidyltransferase</keyword>
<proteinExistence type="evidence at transcript level"/>
<keyword evidence="1" id="KW-0378">Hydrolase</keyword>
<name>A0A090XF61_IXORI</name>
<evidence type="ECO:0000313" key="1">
    <source>
        <dbReference type="EMBL" id="JAC94058.1"/>
    </source>
</evidence>